<keyword evidence="1" id="KW-1133">Transmembrane helix</keyword>
<feature type="transmembrane region" description="Helical" evidence="1">
    <location>
        <begin position="27"/>
        <end position="49"/>
    </location>
</feature>
<dbReference type="RefSeq" id="WP_210155355.1">
    <property type="nucleotide sequence ID" value="NZ_JAFCNB010000004.1"/>
</dbReference>
<dbReference type="Proteomes" id="UP000674234">
    <property type="component" value="Unassembled WGS sequence"/>
</dbReference>
<dbReference type="NCBIfam" id="NF033610">
    <property type="entry name" value="SLATT_3"/>
    <property type="match status" value="1"/>
</dbReference>
<evidence type="ECO:0000259" key="2">
    <source>
        <dbReference type="Pfam" id="PF18181"/>
    </source>
</evidence>
<keyword evidence="5" id="KW-1185">Reference proteome</keyword>
<dbReference type="AlphaFoldDB" id="A0A941AJC1"/>
<dbReference type="NCBIfam" id="NF033634">
    <property type="entry name" value="SLATT_1"/>
    <property type="match status" value="1"/>
</dbReference>
<dbReference type="InterPro" id="IPR040884">
    <property type="entry name" value="SLATT_1"/>
</dbReference>
<comment type="caution">
    <text evidence="4">The sequence shown here is derived from an EMBL/GenBank/DDBJ whole genome shotgun (WGS) entry which is preliminary data.</text>
</comment>
<dbReference type="EMBL" id="JAFCNB010000004">
    <property type="protein sequence ID" value="MBP2704053.1"/>
    <property type="molecule type" value="Genomic_DNA"/>
</dbReference>
<organism evidence="4 5">
    <name type="scientific">Microbispora oryzae</name>
    <dbReference type="NCBI Taxonomy" id="2806554"/>
    <lineage>
        <taxon>Bacteria</taxon>
        <taxon>Bacillati</taxon>
        <taxon>Actinomycetota</taxon>
        <taxon>Actinomycetes</taxon>
        <taxon>Streptosporangiales</taxon>
        <taxon>Streptosporangiaceae</taxon>
        <taxon>Microbispora</taxon>
    </lineage>
</organism>
<feature type="domain" description="SMODS and SLOG-associating 2TM effector" evidence="2">
    <location>
        <begin position="167"/>
        <end position="288"/>
    </location>
</feature>
<accession>A0A941AJC1</accession>
<proteinExistence type="predicted"/>
<keyword evidence="1" id="KW-0472">Membrane</keyword>
<dbReference type="InterPro" id="IPR041116">
    <property type="entry name" value="SLATT_3"/>
</dbReference>
<name>A0A941AJC1_9ACTN</name>
<evidence type="ECO:0000313" key="4">
    <source>
        <dbReference type="EMBL" id="MBP2704053.1"/>
    </source>
</evidence>
<sequence>MEILSDDEFPALFRAADHRAVTGQRRLLATTGLRLTCLVLAATFGAFSLDIAKVDAAAVVAATALASALVIEVYLLTAMPDRQWAEARAAAESAKSLTWRYVAGGDPFARRSHDEHSADTLLLKELTTIARDLHNFAPIPLSDDDAQVTDGMRRMRGQPLDERRRQYIAGRIDDQRSWYRAKASANERRASQWSVTMAGLEALGLVTAVLNGAQVLNLDLPGIVGALGAAGIAWMQTRQHRQLAGSYSVAALELGDVVSRASWPATEEEWARFVDETENVISREHSLWRTSHN</sequence>
<protein>
    <submittedName>
        <fullName evidence="4">DUF4231 domain-containing protein</fullName>
    </submittedName>
</protein>
<feature type="domain" description="SMODS and SLOG-associating 2TM effector" evidence="3">
    <location>
        <begin position="10"/>
        <end position="164"/>
    </location>
</feature>
<dbReference type="Pfam" id="PF18184">
    <property type="entry name" value="SLATT_3"/>
    <property type="match status" value="1"/>
</dbReference>
<feature type="transmembrane region" description="Helical" evidence="1">
    <location>
        <begin position="55"/>
        <end position="76"/>
    </location>
</feature>
<evidence type="ECO:0000256" key="1">
    <source>
        <dbReference type="SAM" id="Phobius"/>
    </source>
</evidence>
<gene>
    <name evidence="4" type="ORF">JOL79_09555</name>
</gene>
<keyword evidence="1" id="KW-0812">Transmembrane</keyword>
<dbReference type="Pfam" id="PF18181">
    <property type="entry name" value="SLATT_1"/>
    <property type="match status" value="1"/>
</dbReference>
<evidence type="ECO:0000313" key="5">
    <source>
        <dbReference type="Proteomes" id="UP000674234"/>
    </source>
</evidence>
<reference evidence="4" key="1">
    <citation type="submission" date="2021-02" db="EMBL/GenBank/DDBJ databases">
        <title>Draft genome sequence of Microbispora sp. RL4-1S isolated from rice leaves in Thailand.</title>
        <authorList>
            <person name="Muangham S."/>
            <person name="Duangmal K."/>
        </authorList>
    </citation>
    <scope>NUCLEOTIDE SEQUENCE</scope>
    <source>
        <strain evidence="4">RL4-1S</strain>
    </source>
</reference>
<evidence type="ECO:0000259" key="3">
    <source>
        <dbReference type="Pfam" id="PF18184"/>
    </source>
</evidence>